<dbReference type="GO" id="GO:0004523">
    <property type="term" value="F:RNA-DNA hybrid ribonuclease activity"/>
    <property type="evidence" value="ECO:0007669"/>
    <property type="project" value="InterPro"/>
</dbReference>
<dbReference type="Gene3D" id="1.10.340.70">
    <property type="match status" value="1"/>
</dbReference>
<dbReference type="InterPro" id="IPR041588">
    <property type="entry name" value="Integrase_H2C2"/>
</dbReference>
<dbReference type="PANTHER" id="PTHR48475">
    <property type="entry name" value="RIBONUCLEASE H"/>
    <property type="match status" value="1"/>
</dbReference>
<dbReference type="CDD" id="cd01647">
    <property type="entry name" value="RT_LTR"/>
    <property type="match status" value="1"/>
</dbReference>
<dbReference type="Pfam" id="PF17921">
    <property type="entry name" value="Integrase_H2C2"/>
    <property type="match status" value="1"/>
</dbReference>
<dbReference type="EMBL" id="OIVN01001458">
    <property type="protein sequence ID" value="SPC94212.1"/>
    <property type="molecule type" value="Genomic_DNA"/>
</dbReference>
<dbReference type="CDD" id="cd00303">
    <property type="entry name" value="retropepsin_like"/>
    <property type="match status" value="1"/>
</dbReference>
<dbReference type="InterPro" id="IPR005162">
    <property type="entry name" value="Retrotrans_gag_dom"/>
</dbReference>
<dbReference type="InterPro" id="IPR041577">
    <property type="entry name" value="RT_RNaseH_2"/>
</dbReference>
<feature type="compositionally biased region" description="Low complexity" evidence="2">
    <location>
        <begin position="502"/>
        <end position="516"/>
    </location>
</feature>
<feature type="compositionally biased region" description="Basic and acidic residues" evidence="2">
    <location>
        <begin position="80"/>
        <end position="92"/>
    </location>
</feature>
<dbReference type="InterPro" id="IPR001584">
    <property type="entry name" value="Integrase_cat-core"/>
</dbReference>
<dbReference type="Pfam" id="PF13456">
    <property type="entry name" value="RVT_3"/>
    <property type="match status" value="1"/>
</dbReference>
<feature type="region of interest" description="Disordered" evidence="2">
    <location>
        <begin position="1"/>
        <end position="215"/>
    </location>
</feature>
<dbReference type="InterPro" id="IPR036397">
    <property type="entry name" value="RNaseH_sf"/>
</dbReference>
<sequence length="1759" mass="196506">MPRSIPGPSRPTESPARQASGPPRSQLAIPEQPRPAESPAGQASRPSCPRTATESSFRPSEHTRVATSVSSPSKRTVPRRQMDDQRTERHGESSTAVTPHRAQKLVARSPSSESRADDSERVIAALRQEVSALKKAAQDMSTAKDRPRKNFHRTEPGKSGVSRSVHLEDWAESPSLKERAAGSAGTSVTVQETRRKDGRSDRGMSERRDKSALPPLVPKKKIRRGEQGVVWKALDLISSSPFSDAIEQAELPERFTAPRLETYNGRTDPVAHIDHYHHRMALWRYKDPLMCRIFPSSLGEVALRWFNQLERGSIGSWSQMAEVFVGRFITNSRRSRGLDTLMVIRLGSNESLKDYSARFWETYNDIDGCAEDTALQAFKLGLPPTPIPPAPVPPTNSRPQARTTQAPKVRSASTSYAPPSYKAFQTVFKEPIHRLLDKIKGKPFFVWPSKLIGDPEVRNQNLYCFYHRDKGHLTENCHKYKAHLEQLVTAGHLSDYVDSNPTGSKARGTTTSRSGTQGPAPVGVIHVIHNPSCTSILPTSFRSDMQKASHLRLSYGIVDYAHLVSTSCSEASVPSAHQVVSFSDEDLADVQMPHNDPLVITLRFGDYDVQIVLVDQGSFAEIMYKGLYEKLGLKEADLASFPTPVFGFTGESTIPMGKTTLPILVGPVVLQTEFIVIRGSSPYNAIVGRDWLHRMKAVPSTLHQKLRFPTEDGVMEINGDQMTSPSAVTEEIATEKDPEKVHFDPAEPEFYFLIGINLSISDKQELIALLMEFRDVFAWSVYEAPGVSPDLACHSLNISSAAKPVSQKRRKLAPERAEIVAKEVERLLEANAIRSVQYPTWLSNTVVVKKKNGKWRVCVDFTDLNRACPKDPFPLPRIDQLVDSASGHERMSFLVAFQGHHQIPMAHSNQEKTAYTPKGIYCYKVMPFGLKNAGATYQRMVTGMFGHLIGKTVEVYIDDMLIKSKKKMNHIEDLREVLEILRSTKMRLNATKCLFGVSSGKFLGHMVSYNGVEANPDQISALLNLQPPRDAKQVQRLTGMIAALGRFISRSADRCRPFFQLLGKKRKFLWDQECSDAFEGIKAYLSSPPCLSIPCSGEPLFLYLAVSEHAVSAVLVRETHEGQKPVFFVSKTMDETESRYLPLEKAALALIQAAKKLLHYFQASTITVLTDLPLKTLMHSSDFSGRVTRWGGKRESSESTCTLSPHTDEGSLEWKLFVDGASNMKGAGAGAVLVSSEGLVLEQAVRLGFLASNNEAEYEALLIGLRTAIRLGADQLQVFCDSQLVINHISGEYLARDERMLSYLSIAKSLLSKSDSVQIEQIRREYNSHADILAKLATVLDSGLQRTVTVEVLSAPSTLIDTVDRVCGTCTEASWMDPLIAYLRDDCLPKDPNAANVVKRKASRYWLSKEENLYKRSFSRPYLLCVHPNLVDDLLFEIHEGICGSHTGGRSLAHRAMSQGYWWPYMQSDTVRYVRKCDKCQRFAPKIHQPARELNPLSSPWPFAQWGLDIVGPLPRAPGNKKFLIVATDYFTKWIEAEPLSHIREVDTKRFLWKSIITRFGIPWAVISDNGTQFEGKLFKGFCSELGIRNFFSSPGYPQSNGQAEVPIRTTRRRSTGETPFALAYGVEAVIPLEVGLPTTRTTEFDVEANESSLRKDLNLVEERRDMATIRLALYQHRMKRGYDKNIRPRSFQVGDLVLRKEMANTRNPNDGKLGPNWEGEIKRQVIISYLGNLTQLIPTPSEVARGSRNQGGVRVLLH</sequence>
<reference evidence="5" key="1">
    <citation type="submission" date="2018-02" db="EMBL/GenBank/DDBJ databases">
        <authorList>
            <person name="Cohen D.B."/>
            <person name="Kent A.D."/>
        </authorList>
    </citation>
    <scope>NUCLEOTIDE SEQUENCE</scope>
</reference>
<dbReference type="InterPro" id="IPR012337">
    <property type="entry name" value="RNaseH-like_sf"/>
</dbReference>
<dbReference type="InterPro" id="IPR043502">
    <property type="entry name" value="DNA/RNA_pol_sf"/>
</dbReference>
<dbReference type="Gene3D" id="2.40.70.10">
    <property type="entry name" value="Acid Proteases"/>
    <property type="match status" value="1"/>
</dbReference>
<dbReference type="GO" id="GO:0006310">
    <property type="term" value="P:DNA recombination"/>
    <property type="evidence" value="ECO:0007669"/>
    <property type="project" value="UniProtKB-KW"/>
</dbReference>
<dbReference type="Pfam" id="PF17919">
    <property type="entry name" value="RT_RNaseH_2"/>
    <property type="match status" value="1"/>
</dbReference>
<protein>
    <submittedName>
        <fullName evidence="5">Uncharacterized protein</fullName>
    </submittedName>
</protein>
<dbReference type="Gene3D" id="3.10.20.370">
    <property type="match status" value="1"/>
</dbReference>
<dbReference type="Pfam" id="PF03732">
    <property type="entry name" value="Retrotrans_gag"/>
    <property type="match status" value="1"/>
</dbReference>
<feature type="domain" description="RNase H type-1" evidence="3">
    <location>
        <begin position="1210"/>
        <end position="1339"/>
    </location>
</feature>
<name>A0A2N9G3Q6_FAGSY</name>
<gene>
    <name evidence="5" type="ORF">FSB_LOCUS22094</name>
</gene>
<feature type="compositionally biased region" description="Pro residues" evidence="2">
    <location>
        <begin position="386"/>
        <end position="396"/>
    </location>
</feature>
<feature type="compositionally biased region" description="Basic and acidic residues" evidence="2">
    <location>
        <begin position="165"/>
        <end position="180"/>
    </location>
</feature>
<dbReference type="InterPro" id="IPR000477">
    <property type="entry name" value="RT_dom"/>
</dbReference>
<dbReference type="SUPFAM" id="SSF53098">
    <property type="entry name" value="Ribonuclease H-like"/>
    <property type="match status" value="2"/>
</dbReference>
<dbReference type="PANTHER" id="PTHR48475:SF2">
    <property type="entry name" value="RIBONUCLEASE H"/>
    <property type="match status" value="1"/>
</dbReference>
<evidence type="ECO:0000256" key="1">
    <source>
        <dbReference type="ARBA" id="ARBA00023172"/>
    </source>
</evidence>
<dbReference type="InterPro" id="IPR002156">
    <property type="entry name" value="RNaseH_domain"/>
</dbReference>
<proteinExistence type="predicted"/>
<dbReference type="PROSITE" id="PS50879">
    <property type="entry name" value="RNASE_H_1"/>
    <property type="match status" value="1"/>
</dbReference>
<dbReference type="Gene3D" id="3.10.10.10">
    <property type="entry name" value="HIV Type 1 Reverse Transcriptase, subunit A, domain 1"/>
    <property type="match status" value="1"/>
</dbReference>
<dbReference type="Gene3D" id="3.30.420.10">
    <property type="entry name" value="Ribonuclease H-like superfamily/Ribonuclease H"/>
    <property type="match status" value="2"/>
</dbReference>
<feature type="region of interest" description="Disordered" evidence="2">
    <location>
        <begin position="495"/>
        <end position="519"/>
    </location>
</feature>
<feature type="compositionally biased region" description="Polar residues" evidence="2">
    <location>
        <begin position="397"/>
        <end position="414"/>
    </location>
</feature>
<feature type="region of interest" description="Disordered" evidence="2">
    <location>
        <begin position="386"/>
        <end position="414"/>
    </location>
</feature>
<dbReference type="InterPro" id="IPR021109">
    <property type="entry name" value="Peptidase_aspartic_dom_sf"/>
</dbReference>
<feature type="domain" description="Integrase catalytic" evidence="4">
    <location>
        <begin position="1492"/>
        <end position="1613"/>
    </location>
</feature>
<evidence type="ECO:0000259" key="3">
    <source>
        <dbReference type="PROSITE" id="PS50879"/>
    </source>
</evidence>
<dbReference type="Gene3D" id="3.30.70.270">
    <property type="match status" value="2"/>
</dbReference>
<dbReference type="InterPro" id="IPR043128">
    <property type="entry name" value="Rev_trsase/Diguanyl_cyclase"/>
</dbReference>
<dbReference type="CDD" id="cd09279">
    <property type="entry name" value="RNase_HI_like"/>
    <property type="match status" value="1"/>
</dbReference>
<organism evidence="5">
    <name type="scientific">Fagus sylvatica</name>
    <name type="common">Beechnut</name>
    <dbReference type="NCBI Taxonomy" id="28930"/>
    <lineage>
        <taxon>Eukaryota</taxon>
        <taxon>Viridiplantae</taxon>
        <taxon>Streptophyta</taxon>
        <taxon>Embryophyta</taxon>
        <taxon>Tracheophyta</taxon>
        <taxon>Spermatophyta</taxon>
        <taxon>Magnoliopsida</taxon>
        <taxon>eudicotyledons</taxon>
        <taxon>Gunneridae</taxon>
        <taxon>Pentapetalae</taxon>
        <taxon>rosids</taxon>
        <taxon>fabids</taxon>
        <taxon>Fagales</taxon>
        <taxon>Fagaceae</taxon>
        <taxon>Fagus</taxon>
    </lineage>
</organism>
<accession>A0A2N9G3Q6</accession>
<dbReference type="Pfam" id="PF00665">
    <property type="entry name" value="rve"/>
    <property type="match status" value="1"/>
</dbReference>
<dbReference type="GO" id="GO:0015074">
    <property type="term" value="P:DNA integration"/>
    <property type="evidence" value="ECO:0007669"/>
    <property type="project" value="InterPro"/>
</dbReference>
<keyword evidence="1" id="KW-0233">DNA recombination</keyword>
<dbReference type="GO" id="GO:0003676">
    <property type="term" value="F:nucleic acid binding"/>
    <property type="evidence" value="ECO:0007669"/>
    <property type="project" value="InterPro"/>
</dbReference>
<dbReference type="SUPFAM" id="SSF56672">
    <property type="entry name" value="DNA/RNA polymerases"/>
    <property type="match status" value="1"/>
</dbReference>
<dbReference type="Pfam" id="PF00078">
    <property type="entry name" value="RVT_1"/>
    <property type="match status" value="1"/>
</dbReference>
<evidence type="ECO:0000313" key="5">
    <source>
        <dbReference type="EMBL" id="SPC94212.1"/>
    </source>
</evidence>
<feature type="compositionally biased region" description="Basic and acidic residues" evidence="2">
    <location>
        <begin position="192"/>
        <end position="211"/>
    </location>
</feature>
<dbReference type="PROSITE" id="PS50994">
    <property type="entry name" value="INTEGRASE"/>
    <property type="match status" value="1"/>
</dbReference>
<evidence type="ECO:0000256" key="2">
    <source>
        <dbReference type="SAM" id="MobiDB-lite"/>
    </source>
</evidence>
<feature type="compositionally biased region" description="Polar residues" evidence="2">
    <location>
        <begin position="65"/>
        <end position="74"/>
    </location>
</feature>
<evidence type="ECO:0000259" key="4">
    <source>
        <dbReference type="PROSITE" id="PS50994"/>
    </source>
</evidence>